<organism evidence="4 5">
    <name type="scientific">Neohortaea acidophila</name>
    <dbReference type="NCBI Taxonomy" id="245834"/>
    <lineage>
        <taxon>Eukaryota</taxon>
        <taxon>Fungi</taxon>
        <taxon>Dikarya</taxon>
        <taxon>Ascomycota</taxon>
        <taxon>Pezizomycotina</taxon>
        <taxon>Dothideomycetes</taxon>
        <taxon>Dothideomycetidae</taxon>
        <taxon>Mycosphaerellales</taxon>
        <taxon>Teratosphaeriaceae</taxon>
        <taxon>Neohortaea</taxon>
    </lineage>
</organism>
<feature type="region of interest" description="Disordered" evidence="1">
    <location>
        <begin position="617"/>
        <end position="645"/>
    </location>
</feature>
<keyword evidence="3" id="KW-0732">Signal</keyword>
<feature type="transmembrane region" description="Helical" evidence="2">
    <location>
        <begin position="562"/>
        <end position="580"/>
    </location>
</feature>
<sequence>MHALSPSRRLYGFSFALLVFSLLLTACHAAPPGKTPRQKFDEENDRWFHYRTRPDLQAPKWDITVYDQQALTSPGSYWFIAPYDNIDNDARAPAWVGAYIYDQMGELVWAAQPALGQYKVFDLKVSQVNGTDVLSLIYPFHNTGAMFNDRYEITQEVQYTEDAHKANMHDFNLVANGQRALVLTQYFNKRLSKEFSATIGWDGECSVHEDGIREYDLTTSPPRLTFEWFGMDHIALDESSVSGFCKNNWDIHHFNAIDKFPDGDFLLSARSTDTIYKISHVDGSIVWRLGGVKSDFHIPSDLKFSRQHHSCVISQDSTQVVLSLFDNAKGTDEGNKATAANSRGLILGLNLVDMTASMLFKADHPEGALVNSRGSLQPLPNGNVFMGWTYHTRISEHAPDGRLLMHAALKKNIHTYRAYKFPWTGHPTSPPSVYSAAFVLGANISTMAYVSWNGATEVTRWRLYDTDVHGEQRALLNSTERQGFETAITYEGFSKYVVLEALDQYNNVLGTSRVTKTLPPPEGLDRLNASDYQWADEGEMLHVQLSEALAAGVRAAHSPGSFFAVGCTSSVLTIMALYVMRRAKLGRLWRPSRSRPRMVVSKYDTLSDRKYADAGFEETFSTTDDGEADGYDDVDGPQLTLVEET</sequence>
<evidence type="ECO:0000256" key="2">
    <source>
        <dbReference type="SAM" id="Phobius"/>
    </source>
</evidence>
<dbReference type="GeneID" id="54478004"/>
<name>A0A6A6PYI9_9PEZI</name>
<dbReference type="InterPro" id="IPR053143">
    <property type="entry name" value="Arylsulfate_ST"/>
</dbReference>
<evidence type="ECO:0000313" key="5">
    <source>
        <dbReference type="Proteomes" id="UP000799767"/>
    </source>
</evidence>
<dbReference type="EMBL" id="MU001634">
    <property type="protein sequence ID" value="KAF2484533.1"/>
    <property type="molecule type" value="Genomic_DNA"/>
</dbReference>
<dbReference type="AlphaFoldDB" id="A0A6A6PYI9"/>
<keyword evidence="5" id="KW-1185">Reference proteome</keyword>
<dbReference type="PANTHER" id="PTHR35340:SF8">
    <property type="entry name" value="ASST-DOMAIN-CONTAINING PROTEIN"/>
    <property type="match status" value="1"/>
</dbReference>
<dbReference type="InterPro" id="IPR039535">
    <property type="entry name" value="ASST-like"/>
</dbReference>
<keyword evidence="2" id="KW-1133">Transmembrane helix</keyword>
<gene>
    <name evidence="4" type="ORF">BDY17DRAFT_323378</name>
</gene>
<evidence type="ECO:0000256" key="3">
    <source>
        <dbReference type="SAM" id="SignalP"/>
    </source>
</evidence>
<evidence type="ECO:0000256" key="1">
    <source>
        <dbReference type="SAM" id="MobiDB-lite"/>
    </source>
</evidence>
<evidence type="ECO:0000313" key="4">
    <source>
        <dbReference type="EMBL" id="KAF2484533.1"/>
    </source>
</evidence>
<dbReference type="PANTHER" id="PTHR35340">
    <property type="entry name" value="PQQ ENZYME REPEAT PROTEIN-RELATED"/>
    <property type="match status" value="1"/>
</dbReference>
<dbReference type="Proteomes" id="UP000799767">
    <property type="component" value="Unassembled WGS sequence"/>
</dbReference>
<protein>
    <submittedName>
        <fullName evidence="4">ASST-domain-containing protein</fullName>
    </submittedName>
</protein>
<keyword evidence="2" id="KW-0812">Transmembrane</keyword>
<feature type="signal peptide" evidence="3">
    <location>
        <begin position="1"/>
        <end position="29"/>
    </location>
</feature>
<accession>A0A6A6PYI9</accession>
<dbReference type="SUPFAM" id="SSF82171">
    <property type="entry name" value="DPP6 N-terminal domain-like"/>
    <property type="match status" value="1"/>
</dbReference>
<dbReference type="RefSeq" id="XP_033591102.1">
    <property type="nucleotide sequence ID" value="XM_033737002.1"/>
</dbReference>
<feature type="chain" id="PRO_5025594180" evidence="3">
    <location>
        <begin position="30"/>
        <end position="645"/>
    </location>
</feature>
<dbReference type="OrthoDB" id="5377172at2759"/>
<keyword evidence="2" id="KW-0472">Membrane</keyword>
<feature type="compositionally biased region" description="Acidic residues" evidence="1">
    <location>
        <begin position="624"/>
        <end position="635"/>
    </location>
</feature>
<dbReference type="Pfam" id="PF14269">
    <property type="entry name" value="Arylsulfotran_2"/>
    <property type="match status" value="1"/>
</dbReference>
<reference evidence="4" key="1">
    <citation type="journal article" date="2020" name="Stud. Mycol.">
        <title>101 Dothideomycetes genomes: a test case for predicting lifestyles and emergence of pathogens.</title>
        <authorList>
            <person name="Haridas S."/>
            <person name="Albert R."/>
            <person name="Binder M."/>
            <person name="Bloem J."/>
            <person name="Labutti K."/>
            <person name="Salamov A."/>
            <person name="Andreopoulos B."/>
            <person name="Baker S."/>
            <person name="Barry K."/>
            <person name="Bills G."/>
            <person name="Bluhm B."/>
            <person name="Cannon C."/>
            <person name="Castanera R."/>
            <person name="Culley D."/>
            <person name="Daum C."/>
            <person name="Ezra D."/>
            <person name="Gonzalez J."/>
            <person name="Henrissat B."/>
            <person name="Kuo A."/>
            <person name="Liang C."/>
            <person name="Lipzen A."/>
            <person name="Lutzoni F."/>
            <person name="Magnuson J."/>
            <person name="Mondo S."/>
            <person name="Nolan M."/>
            <person name="Ohm R."/>
            <person name="Pangilinan J."/>
            <person name="Park H.-J."/>
            <person name="Ramirez L."/>
            <person name="Alfaro M."/>
            <person name="Sun H."/>
            <person name="Tritt A."/>
            <person name="Yoshinaga Y."/>
            <person name="Zwiers L.-H."/>
            <person name="Turgeon B."/>
            <person name="Goodwin S."/>
            <person name="Spatafora J."/>
            <person name="Crous P."/>
            <person name="Grigoriev I."/>
        </authorList>
    </citation>
    <scope>NUCLEOTIDE SEQUENCE</scope>
    <source>
        <strain evidence="4">CBS 113389</strain>
    </source>
</reference>
<proteinExistence type="predicted"/>